<name>A0A224YB08_9ACAR</name>
<protein>
    <submittedName>
        <fullName evidence="1">Uncharacterized protein</fullName>
    </submittedName>
</protein>
<sequence length="166" mass="18361">MLCTHQLTQQQVLIEHHSAYKNQMTADALQVAGMMSVMDNVVCAHRQANTYWIPAITAEPCCTVLLGMTCNTGACGFTSSKIVQGFNLPSFSELSDCVFLFGTTAKLEKSVYLQKGQWNQWGILEFVKLYAPVLLVILSATVHGPAPVQHCSDPLVLKYIQTVFLY</sequence>
<reference evidence="1" key="1">
    <citation type="journal article" date="2017" name="Parasit. Vectors">
        <title>Sialotranscriptomics of Rhipicephalus zambeziensis reveals intricate expression profiles of secretory proteins and suggests tight temporal transcriptional regulation during blood-feeding.</title>
        <authorList>
            <person name="de Castro M.H."/>
            <person name="de Klerk D."/>
            <person name="Pienaar R."/>
            <person name="Rees D.J.G."/>
            <person name="Mans B.J."/>
        </authorList>
    </citation>
    <scope>NUCLEOTIDE SEQUENCE</scope>
    <source>
        <tissue evidence="1">Salivary glands</tissue>
    </source>
</reference>
<evidence type="ECO:0000313" key="1">
    <source>
        <dbReference type="EMBL" id="MAA12829.1"/>
    </source>
</evidence>
<dbReference type="EMBL" id="GFPF01001683">
    <property type="protein sequence ID" value="MAA12829.1"/>
    <property type="molecule type" value="Transcribed_RNA"/>
</dbReference>
<dbReference type="AlphaFoldDB" id="A0A224YB08"/>
<proteinExistence type="predicted"/>
<organism evidence="1">
    <name type="scientific">Rhipicephalus zambeziensis</name>
    <dbReference type="NCBI Taxonomy" id="60191"/>
    <lineage>
        <taxon>Eukaryota</taxon>
        <taxon>Metazoa</taxon>
        <taxon>Ecdysozoa</taxon>
        <taxon>Arthropoda</taxon>
        <taxon>Chelicerata</taxon>
        <taxon>Arachnida</taxon>
        <taxon>Acari</taxon>
        <taxon>Parasitiformes</taxon>
        <taxon>Ixodida</taxon>
        <taxon>Ixodoidea</taxon>
        <taxon>Ixodidae</taxon>
        <taxon>Rhipicephalinae</taxon>
        <taxon>Rhipicephalus</taxon>
        <taxon>Rhipicephalus</taxon>
    </lineage>
</organism>
<accession>A0A224YB08</accession>